<dbReference type="GO" id="GO:0016810">
    <property type="term" value="F:hydrolase activity, acting on carbon-nitrogen (but not peptide) bonds"/>
    <property type="evidence" value="ECO:0007669"/>
    <property type="project" value="InterPro"/>
</dbReference>
<proteinExistence type="predicted"/>
<feature type="signal peptide" evidence="1">
    <location>
        <begin position="1"/>
        <end position="20"/>
    </location>
</feature>
<name>K6ZL08_9ALTE</name>
<dbReference type="SUPFAM" id="SSF51556">
    <property type="entry name" value="Metallo-dependent hydrolases"/>
    <property type="match status" value="1"/>
</dbReference>
<accession>K6ZL08</accession>
<dbReference type="RefSeq" id="WP_006012729.1">
    <property type="nucleotide sequence ID" value="NZ_BAEQ01000047.1"/>
</dbReference>
<dbReference type="InterPro" id="IPR011059">
    <property type="entry name" value="Metal-dep_hydrolase_composite"/>
</dbReference>
<evidence type="ECO:0000313" key="4">
    <source>
        <dbReference type="Proteomes" id="UP000006251"/>
    </source>
</evidence>
<dbReference type="InterPro" id="IPR051781">
    <property type="entry name" value="Metallo-dep_Hydrolase"/>
</dbReference>
<dbReference type="InterPro" id="IPR032466">
    <property type="entry name" value="Metal_Hydrolase"/>
</dbReference>
<protein>
    <submittedName>
        <fullName evidence="3">Amidohydrolase</fullName>
    </submittedName>
</protein>
<comment type="caution">
    <text evidence="3">The sequence shown here is derived from an EMBL/GenBank/DDBJ whole genome shotgun (WGS) entry which is preliminary data.</text>
</comment>
<evidence type="ECO:0000259" key="2">
    <source>
        <dbReference type="Pfam" id="PF01979"/>
    </source>
</evidence>
<dbReference type="InterPro" id="IPR006680">
    <property type="entry name" value="Amidohydro-rel"/>
</dbReference>
<dbReference type="EMBL" id="BAEQ01000047">
    <property type="protein sequence ID" value="GAC29573.1"/>
    <property type="molecule type" value="Genomic_DNA"/>
</dbReference>
<sequence>MLTKIISLFTQKCIATSALAITLSLVSGMVVSAPGASAPDKQGSEGDGPYNRLILRAVTIINGEGAPARGPVDVVIEKNRITNIVDVGHPDVPIKSNNRPQLRDGDKEMVLPGYFVFPGFIDMHGHIGGSAEDIPAEYVFKLWLGHGITTVREPGSFNGLDWVLDHVERSAKNTIVAPRIIPYLGFGMGSEKPISTAKQARDWVKNAAKQGAKGVKFFGATPKVMEAALDEARMQNLGTMMHHAQLNVMSMNALDSARLGLTTMEHWYGLPEALFEDQVIQNYPATYNYNNEQDRFSEAGKLWKQAAPFGSEKWNDVRDELIELDFTINPTMTIYQASRDLMRERNADWHDEYTLPTLWEFFKPSRYAHGSYWFDWTTDEEISWKENFRLWMQFLNDYKNHGGRVTTGSDSGYIYKIYGFGYISELELLREAGFNPYEVIQAATLNGAQALGMDDEIGSLSIGKLADMVIIKENPLRNFKVLYGTGHYQLDENNQPTRKGGVDYTIKDGIVYDAKVLLSDVRKMVEKAKKEAMKEEHIKEEHTEK</sequence>
<gene>
    <name evidence="3" type="ORF">GPAL_2722</name>
</gene>
<feature type="chain" id="PRO_5003898446" evidence="1">
    <location>
        <begin position="21"/>
        <end position="545"/>
    </location>
</feature>
<dbReference type="AlphaFoldDB" id="K6ZL08"/>
<keyword evidence="1" id="KW-0732">Signal</keyword>
<reference evidence="4" key="1">
    <citation type="journal article" date="2014" name="Environ. Microbiol.">
        <title>Comparative genomics of the marine bacterial genus Glaciecola reveals the high degree of genomic diversity and genomic characteristic for cold adaptation.</title>
        <authorList>
            <person name="Qin Q.L."/>
            <person name="Xie B.B."/>
            <person name="Yu Y."/>
            <person name="Shu Y.L."/>
            <person name="Rong J.C."/>
            <person name="Zhang Y.J."/>
            <person name="Zhao D.L."/>
            <person name="Chen X.L."/>
            <person name="Zhang X.Y."/>
            <person name="Chen B."/>
            <person name="Zhou B.C."/>
            <person name="Zhang Y.Z."/>
        </authorList>
    </citation>
    <scope>NUCLEOTIDE SEQUENCE [LARGE SCALE GENOMIC DNA]</scope>
    <source>
        <strain evidence="4">ACAM 615</strain>
    </source>
</reference>
<feature type="domain" description="Amidohydrolase-related" evidence="2">
    <location>
        <begin position="115"/>
        <end position="247"/>
    </location>
</feature>
<evidence type="ECO:0000313" key="3">
    <source>
        <dbReference type="EMBL" id="GAC29573.1"/>
    </source>
</evidence>
<keyword evidence="3" id="KW-0378">Hydrolase</keyword>
<keyword evidence="4" id="KW-1185">Reference proteome</keyword>
<evidence type="ECO:0000256" key="1">
    <source>
        <dbReference type="SAM" id="SignalP"/>
    </source>
</evidence>
<dbReference type="Gene3D" id="2.30.40.10">
    <property type="entry name" value="Urease, subunit C, domain 1"/>
    <property type="match status" value="2"/>
</dbReference>
<feature type="domain" description="Amidohydrolase-related" evidence="2">
    <location>
        <begin position="397"/>
        <end position="509"/>
    </location>
</feature>
<dbReference type="SUPFAM" id="SSF51338">
    <property type="entry name" value="Composite domain of metallo-dependent hydrolases"/>
    <property type="match status" value="1"/>
</dbReference>
<dbReference type="Gene3D" id="1.20.58.520">
    <property type="entry name" value="Amidohydrolase"/>
    <property type="match status" value="1"/>
</dbReference>
<organism evidence="3 4">
    <name type="scientific">Brumicola pallidula DSM 14239 = ACAM 615</name>
    <dbReference type="NCBI Taxonomy" id="1121922"/>
    <lineage>
        <taxon>Bacteria</taxon>
        <taxon>Pseudomonadati</taxon>
        <taxon>Pseudomonadota</taxon>
        <taxon>Gammaproteobacteria</taxon>
        <taxon>Alteromonadales</taxon>
        <taxon>Alteromonadaceae</taxon>
        <taxon>Brumicola</taxon>
    </lineage>
</organism>
<dbReference type="PANTHER" id="PTHR43135:SF3">
    <property type="entry name" value="ALPHA-D-RIBOSE 1-METHYLPHOSPHONATE 5-TRIPHOSPHATE DIPHOSPHATASE"/>
    <property type="match status" value="1"/>
</dbReference>
<dbReference type="STRING" id="1121922.GCA_000428905_00318"/>
<dbReference type="Gene3D" id="3.30.110.90">
    <property type="entry name" value="Amidohydrolase"/>
    <property type="match status" value="2"/>
</dbReference>
<dbReference type="Gene3D" id="3.40.50.10910">
    <property type="entry name" value="Amidohydrolase"/>
    <property type="match status" value="2"/>
</dbReference>
<dbReference type="Pfam" id="PF01979">
    <property type="entry name" value="Amidohydro_1"/>
    <property type="match status" value="2"/>
</dbReference>
<dbReference type="Proteomes" id="UP000006251">
    <property type="component" value="Unassembled WGS sequence"/>
</dbReference>
<dbReference type="PANTHER" id="PTHR43135">
    <property type="entry name" value="ALPHA-D-RIBOSE 1-METHYLPHOSPHONATE 5-TRIPHOSPHATE DIPHOSPHATASE"/>
    <property type="match status" value="1"/>
</dbReference>